<name>A0ABR2GRU0_9EUKA</name>
<protein>
    <submittedName>
        <fullName evidence="1">Uncharacterized protein</fullName>
    </submittedName>
</protein>
<gene>
    <name evidence="1" type="ORF">M9Y10_039729</name>
</gene>
<accession>A0ABR2GRU0</accession>
<evidence type="ECO:0000313" key="2">
    <source>
        <dbReference type="Proteomes" id="UP001470230"/>
    </source>
</evidence>
<dbReference type="EMBL" id="JAPFFF010000066">
    <property type="protein sequence ID" value="KAK8836386.1"/>
    <property type="molecule type" value="Genomic_DNA"/>
</dbReference>
<organism evidence="1 2">
    <name type="scientific">Tritrichomonas musculus</name>
    <dbReference type="NCBI Taxonomy" id="1915356"/>
    <lineage>
        <taxon>Eukaryota</taxon>
        <taxon>Metamonada</taxon>
        <taxon>Parabasalia</taxon>
        <taxon>Tritrichomonadida</taxon>
        <taxon>Tritrichomonadidae</taxon>
        <taxon>Tritrichomonas</taxon>
    </lineage>
</organism>
<reference evidence="1 2" key="1">
    <citation type="submission" date="2024-04" db="EMBL/GenBank/DDBJ databases">
        <title>Tritrichomonas musculus Genome.</title>
        <authorList>
            <person name="Alves-Ferreira E."/>
            <person name="Grigg M."/>
            <person name="Lorenzi H."/>
            <person name="Galac M."/>
        </authorList>
    </citation>
    <scope>NUCLEOTIDE SEQUENCE [LARGE SCALE GENOMIC DNA]</scope>
    <source>
        <strain evidence="1 2">EAF2021</strain>
    </source>
</reference>
<comment type="caution">
    <text evidence="1">The sequence shown here is derived from an EMBL/GenBank/DDBJ whole genome shotgun (WGS) entry which is preliminary data.</text>
</comment>
<keyword evidence="2" id="KW-1185">Reference proteome</keyword>
<evidence type="ECO:0000313" key="1">
    <source>
        <dbReference type="EMBL" id="KAK8836386.1"/>
    </source>
</evidence>
<sequence length="738" mass="83276">MFTIEQAGSVKKVNTIDELIIEYIKKYSCQCNSNNGNNLGNSINEAELNELLKPYAKITTLDEYAMLTNLDEYAKITDLFDYLKTEEFNKELLKYASSEELDLQSKAQALACENAVDALRDYVVKNFALSTDIPESIITSESLSTTLSGYAKTDNLPDMSKYALSIDIPEPVDLTNYATKSEIPEILKDETIYNDDNDIFFNNLQEAINDNNVLSSQLAINFIWKYTLDMIEYAAVLKDETTRSYRFNIEDYETLTLNNIDNAKEYEVLSEKASLKMYYNLLDKIKTKQDSLAISTNKTDFETNKESTTIIPSLSLLNELISNNDKYVTKSDDGSLTIATTFTNNSPSLIVNNPYYPDIRLCNENSYVTLRYAPYTEEFMIQYKDVDMINCTYKSQKYKTTVKDQLIVDGRVMIKGSEFSILDIYSTSSTKQALINFGLDLANKSEILYELVNDIPKLSLCLNSSKIITVNKDKVEISTDLYKTETDKYLTESECDTKYIAKNDLLEINSIGINIAKLYSSISANMFTSVSFGYNDTYNTDFEYKSAKNANTGELHIYVDGYKFQSFQMFGTARNTIINSNLNVEGTITSNCSNTITHYAPIESSLNDINDFIIGAPVYITGNVFKRNDNKWVSSTVDDSTDCICSVKTIGSWKEYIGICVQIDQKNNCISFASHGDYLVKVDDSSCYSVGDEVFIDNTDNKLKILSGETAITSKIKRMTVGVITSIINDRTLAVFKS</sequence>
<dbReference type="Proteomes" id="UP001470230">
    <property type="component" value="Unassembled WGS sequence"/>
</dbReference>
<proteinExistence type="predicted"/>